<dbReference type="PANTHER" id="PTHR30273">
    <property type="entry name" value="PERIPLASMIC SIGNAL SENSOR AND SIGMA FACTOR ACTIVATOR FECR-RELATED"/>
    <property type="match status" value="1"/>
</dbReference>
<evidence type="ECO:0000256" key="1">
    <source>
        <dbReference type="SAM" id="Phobius"/>
    </source>
</evidence>
<keyword evidence="1" id="KW-0472">Membrane</keyword>
<evidence type="ECO:0000313" key="2">
    <source>
        <dbReference type="EMBL" id="MBB4623878.1"/>
    </source>
</evidence>
<evidence type="ECO:0000313" key="3">
    <source>
        <dbReference type="Proteomes" id="UP000533637"/>
    </source>
</evidence>
<accession>A0ABR6KSW0</accession>
<organism evidence="2 3">
    <name type="scientific">Parabacteroides faecis</name>
    <dbReference type="NCBI Taxonomy" id="1217282"/>
    <lineage>
        <taxon>Bacteria</taxon>
        <taxon>Pseudomonadati</taxon>
        <taxon>Bacteroidota</taxon>
        <taxon>Bacteroidia</taxon>
        <taxon>Bacteroidales</taxon>
        <taxon>Tannerellaceae</taxon>
        <taxon>Parabacteroides</taxon>
    </lineage>
</organism>
<dbReference type="EMBL" id="JACHOC010000008">
    <property type="protein sequence ID" value="MBB4623878.1"/>
    <property type="molecule type" value="Genomic_DNA"/>
</dbReference>
<keyword evidence="3" id="KW-1185">Reference proteome</keyword>
<dbReference type="Gene3D" id="2.60.120.1440">
    <property type="match status" value="1"/>
</dbReference>
<dbReference type="PANTHER" id="PTHR30273:SF2">
    <property type="entry name" value="PROTEIN FECR"/>
    <property type="match status" value="1"/>
</dbReference>
<dbReference type="InterPro" id="IPR012373">
    <property type="entry name" value="Ferrdict_sens_TM"/>
</dbReference>
<dbReference type="RefSeq" id="WP_122354080.1">
    <property type="nucleotide sequence ID" value="NZ_BMPB01000020.1"/>
</dbReference>
<sequence length="171" mass="19294">MDFDYGLLAKYLAGNISSDEMQEMLAWGNLSPDNKTILSDVMRLRVSYHSMYYKSPDRIEEALGKVNGKIDRSNRFQLMRNVLQYAAVFLVLVSCFYGGYEYFQPEKQICIVVKPGQDVKKVMLADGTCVWLKGGSTLKYPVSFSDENRQVSLQGEAFFEVSKKAGAVLAI</sequence>
<protein>
    <submittedName>
        <fullName evidence="2">Ferric-dicitrate binding protein FerR (Iron transport regulator)</fullName>
    </submittedName>
</protein>
<gene>
    <name evidence="2" type="ORF">GGQ57_003802</name>
</gene>
<keyword evidence="1" id="KW-1133">Transmembrane helix</keyword>
<proteinExistence type="predicted"/>
<name>A0ABR6KSW0_9BACT</name>
<dbReference type="Proteomes" id="UP000533637">
    <property type="component" value="Unassembled WGS sequence"/>
</dbReference>
<feature type="transmembrane region" description="Helical" evidence="1">
    <location>
        <begin position="82"/>
        <end position="100"/>
    </location>
</feature>
<reference evidence="2 3" key="1">
    <citation type="submission" date="2020-08" db="EMBL/GenBank/DDBJ databases">
        <title>Genomic Encyclopedia of Type Strains, Phase IV (KMG-IV): sequencing the most valuable type-strain genomes for metagenomic binning, comparative biology and taxonomic classification.</title>
        <authorList>
            <person name="Goeker M."/>
        </authorList>
    </citation>
    <scope>NUCLEOTIDE SEQUENCE [LARGE SCALE GENOMIC DNA]</scope>
    <source>
        <strain evidence="2 3">DSM 102983</strain>
    </source>
</reference>
<comment type="caution">
    <text evidence="2">The sequence shown here is derived from an EMBL/GenBank/DDBJ whole genome shotgun (WGS) entry which is preliminary data.</text>
</comment>
<keyword evidence="1" id="KW-0812">Transmembrane</keyword>